<dbReference type="EMBL" id="KK198753">
    <property type="protein sequence ID" value="KCW90900.1"/>
    <property type="molecule type" value="Genomic_DNA"/>
</dbReference>
<accession>A0A059DKG5</accession>
<protein>
    <submittedName>
        <fullName evidence="1">Uncharacterized protein</fullName>
    </submittedName>
</protein>
<evidence type="ECO:0000313" key="1">
    <source>
        <dbReference type="EMBL" id="KCW90900.1"/>
    </source>
</evidence>
<reference evidence="1" key="1">
    <citation type="submission" date="2013-07" db="EMBL/GenBank/DDBJ databases">
        <title>The genome of Eucalyptus grandis.</title>
        <authorList>
            <person name="Schmutz J."/>
            <person name="Hayes R."/>
            <person name="Myburg A."/>
            <person name="Tuskan G."/>
            <person name="Grattapaglia D."/>
            <person name="Rokhsar D.S."/>
        </authorList>
    </citation>
    <scope>NUCLEOTIDE SEQUENCE</scope>
    <source>
        <tissue evidence="1">Leaf extractions</tissue>
    </source>
</reference>
<dbReference type="Gramene" id="KCW90900">
    <property type="protein sequence ID" value="KCW90900"/>
    <property type="gene ID" value="EUGRSUZ_A02937"/>
</dbReference>
<name>A0A059DKG5_EUCGR</name>
<proteinExistence type="predicted"/>
<dbReference type="InParanoid" id="A0A059DKG5"/>
<organism evidence="1">
    <name type="scientific">Eucalyptus grandis</name>
    <name type="common">Flooded gum</name>
    <dbReference type="NCBI Taxonomy" id="71139"/>
    <lineage>
        <taxon>Eukaryota</taxon>
        <taxon>Viridiplantae</taxon>
        <taxon>Streptophyta</taxon>
        <taxon>Embryophyta</taxon>
        <taxon>Tracheophyta</taxon>
        <taxon>Spermatophyta</taxon>
        <taxon>Magnoliopsida</taxon>
        <taxon>eudicotyledons</taxon>
        <taxon>Gunneridae</taxon>
        <taxon>Pentapetalae</taxon>
        <taxon>rosids</taxon>
        <taxon>malvids</taxon>
        <taxon>Myrtales</taxon>
        <taxon>Myrtaceae</taxon>
        <taxon>Myrtoideae</taxon>
        <taxon>Eucalypteae</taxon>
        <taxon>Eucalyptus</taxon>
    </lineage>
</organism>
<sequence>MLSPLQCKTTVLFINNISPTAECASSRSAPLNIPIITFDRQNKKSNPIDSLKNKSSKTLPDVLNMTNMKQETRVGTRIWDCTEIWRKIILEKSVQKLSLECRQSMWRHSTVAKINSSIHSSIREISNMTHKNHENTTFYR</sequence>
<gene>
    <name evidence="1" type="ORF">EUGRSUZ_A02937</name>
</gene>
<dbReference type="AlphaFoldDB" id="A0A059DKG5"/>